<dbReference type="eggNOG" id="ENOG502RDUB">
    <property type="taxonomic scope" value="Eukaryota"/>
</dbReference>
<feature type="region of interest" description="Disordered" evidence="1">
    <location>
        <begin position="680"/>
        <end position="723"/>
    </location>
</feature>
<proteinExistence type="predicted"/>
<evidence type="ECO:0000313" key="2">
    <source>
        <dbReference type="EMBL" id="GAC95036.1"/>
    </source>
</evidence>
<dbReference type="RefSeq" id="XP_012188623.1">
    <property type="nucleotide sequence ID" value="XM_012333233.1"/>
</dbReference>
<gene>
    <name evidence="2" type="ORF">PHSY_002611</name>
</gene>
<dbReference type="HOGENOM" id="CLU_012288_0_0_1"/>
<feature type="compositionally biased region" description="Polar residues" evidence="1">
    <location>
        <begin position="700"/>
        <end position="709"/>
    </location>
</feature>
<protein>
    <submittedName>
        <fullName evidence="2">Uncharacterized protein</fullName>
    </submittedName>
</protein>
<dbReference type="OrthoDB" id="2556336at2759"/>
<feature type="compositionally biased region" description="Polar residues" evidence="1">
    <location>
        <begin position="609"/>
        <end position="629"/>
    </location>
</feature>
<dbReference type="AlphaFoldDB" id="R9P1D3"/>
<evidence type="ECO:0000256" key="1">
    <source>
        <dbReference type="SAM" id="MobiDB-lite"/>
    </source>
</evidence>
<dbReference type="Proteomes" id="UP000014071">
    <property type="component" value="Unassembled WGS sequence"/>
</dbReference>
<dbReference type="EMBL" id="DF238790">
    <property type="protein sequence ID" value="GAC95036.1"/>
    <property type="molecule type" value="Genomic_DNA"/>
</dbReference>
<sequence>MTAASRIGSSRARLARYVRRRGTTFLSATLEESTASLEKEDPLTMKVYSIPIAIQYRMNSRPSRSAAPSLGPRRCIRCPSSLFLLLFSLIQGKCQFGESSEGLRVDCRRLGDLIVRAGSKTISSVVVIGSNRTEYGVLAWTKASLLLSISRAGRTADARKSTGMWNAPSYTPFASLHTVRIVQCRKQPPSSLVDFQTPTIVPCEQKLQLTKPVQHYNKTHAFSSASSSDSRSSHDIAFEHNFECGNSQAAQATQRLTQPPVTSQRSHINVFDEWAWPINQGVTAPFATNEYTSAPASNLGTAPYQQNIGFGFELSQIGPTENEPIRIGADVCSVWPSQSIQLSGLTGAANILDPQDSMTDLGIDFDVPITLGTAGACVHDYPVSPREALPTPGLVHSPSNARILDASPSASGLATARSASTSSVPATPTNFALLELDGSTQPNVTTSASKNQQQIEIQGHWNAFNDPPNALGLASAFGFTNLVSTPDRPAEALPTSKASTTISSDILQPRSQCLCSVALERSSSNFSSLNFPASVATPAPGWLDPNATPNEMLVGSADVSLQAPNFVPTFQHSAPPDGWAVAPMTTTICSGHDFYRNSSVASTASNSSQTYTFNSPVPSARQMSSHESNGGTRRRSLTMSSLSGHSSCLVDRVRVMSVARSQPSGGPHQGVSSAARIASPGKYNSMPRLRTRPSAPALSSAFSIDTKGTGSLRERSSGGSRSRLSGLFVKQGSDASMCGGSLVQPSPTMSDSSQDFTSPTSLFLAAAPPTPLEASFSDAGQVGDVQADDLMTDAETVNRAKIAVHHHRTKLQRSVLNEVVISLQGAYKHCRRQILTEMQAGRIEQGSILAAELTQLDSMQEELCAAGDDEPRSSVSGAVVAGETREMRKNRQKAESKMRMRRKEVAQFAALTTYARIALPHSVGAIFQTSPLSDGAIGHSLAQVFLEHRQEWTTLIALEKRLFHTVRVKLGLQELMVKKLLESLESTFVSV</sequence>
<feature type="region of interest" description="Disordered" evidence="1">
    <location>
        <begin position="605"/>
        <end position="643"/>
    </location>
</feature>
<keyword evidence="3" id="KW-1185">Reference proteome</keyword>
<organism evidence="2 3">
    <name type="scientific">Pseudozyma hubeiensis (strain SY62)</name>
    <name type="common">Yeast</name>
    <dbReference type="NCBI Taxonomy" id="1305764"/>
    <lineage>
        <taxon>Eukaryota</taxon>
        <taxon>Fungi</taxon>
        <taxon>Dikarya</taxon>
        <taxon>Basidiomycota</taxon>
        <taxon>Ustilaginomycotina</taxon>
        <taxon>Ustilaginomycetes</taxon>
        <taxon>Ustilaginales</taxon>
        <taxon>Ustilaginaceae</taxon>
        <taxon>Pseudozyma</taxon>
    </lineage>
</organism>
<accession>R9P1D3</accession>
<dbReference type="GeneID" id="24107902"/>
<name>R9P1D3_PSEHS</name>
<reference evidence="3" key="1">
    <citation type="journal article" date="2013" name="Genome Announc.">
        <title>Draft genome sequence of the basidiomycetous yeast-like fungus Pseudozyma hubeiensis SY62, which produces an abundant amount of the biosurfactant mannosylerythritol lipids.</title>
        <authorList>
            <person name="Konishi M."/>
            <person name="Hatada Y."/>
            <person name="Horiuchi J."/>
        </authorList>
    </citation>
    <scope>NUCLEOTIDE SEQUENCE [LARGE SCALE GENOMIC DNA]</scope>
    <source>
        <strain evidence="3">SY62</strain>
    </source>
</reference>
<evidence type="ECO:0000313" key="3">
    <source>
        <dbReference type="Proteomes" id="UP000014071"/>
    </source>
</evidence>